<keyword evidence="3" id="KW-1185">Reference proteome</keyword>
<name>A0A6A6PRE4_9PEZI</name>
<accession>A0A6A6PRE4</accession>
<dbReference type="AlphaFoldDB" id="A0A6A6PRE4"/>
<evidence type="ECO:0000313" key="2">
    <source>
        <dbReference type="EMBL" id="KAF2482241.1"/>
    </source>
</evidence>
<dbReference type="GeneID" id="54478208"/>
<dbReference type="EMBL" id="MU001636">
    <property type="protein sequence ID" value="KAF2482241.1"/>
    <property type="molecule type" value="Genomic_DNA"/>
</dbReference>
<proteinExistence type="predicted"/>
<organism evidence="2 3">
    <name type="scientific">Neohortaea acidophila</name>
    <dbReference type="NCBI Taxonomy" id="245834"/>
    <lineage>
        <taxon>Eukaryota</taxon>
        <taxon>Fungi</taxon>
        <taxon>Dikarya</taxon>
        <taxon>Ascomycota</taxon>
        <taxon>Pezizomycotina</taxon>
        <taxon>Dothideomycetes</taxon>
        <taxon>Dothideomycetidae</taxon>
        <taxon>Mycosphaerellales</taxon>
        <taxon>Teratosphaeriaceae</taxon>
        <taxon>Neohortaea</taxon>
    </lineage>
</organism>
<sequence length="269" mass="29081">MARTVDSVACSFPPELIEMIIHDIPILDLMSVAASMPSAWRAVIEGLKKIATRIRQYAWDEDNDRRTTTATKTPQMPCRNYSFSGAHPLMPSSLVPVRAGQSCAFKYAVPNVGTLYIRRVQPRKSPAPTISTTPSEAFFLSLAVAPSTIRILDSATKNIKYTPGPRFGHGFVDLRDCEGMLAFSKGISTGERDLLFKYVVTFYGGEDCDETGLLRDAKKVDKGVGTAKKDVGGMGSGVGTHGTAGESGGVRRSGRIVKKTEKGESLTTK</sequence>
<feature type="region of interest" description="Disordered" evidence="1">
    <location>
        <begin position="231"/>
        <end position="269"/>
    </location>
</feature>
<dbReference type="RefSeq" id="XP_033588811.1">
    <property type="nucleotide sequence ID" value="XM_033737206.1"/>
</dbReference>
<dbReference type="Proteomes" id="UP000799767">
    <property type="component" value="Unassembled WGS sequence"/>
</dbReference>
<evidence type="ECO:0008006" key="4">
    <source>
        <dbReference type="Google" id="ProtNLM"/>
    </source>
</evidence>
<feature type="compositionally biased region" description="Basic and acidic residues" evidence="1">
    <location>
        <begin position="258"/>
        <end position="269"/>
    </location>
</feature>
<feature type="compositionally biased region" description="Gly residues" evidence="1">
    <location>
        <begin position="232"/>
        <end position="248"/>
    </location>
</feature>
<gene>
    <name evidence="2" type="ORF">BDY17DRAFT_324537</name>
</gene>
<evidence type="ECO:0000256" key="1">
    <source>
        <dbReference type="SAM" id="MobiDB-lite"/>
    </source>
</evidence>
<reference evidence="2" key="1">
    <citation type="journal article" date="2020" name="Stud. Mycol.">
        <title>101 Dothideomycetes genomes: a test case for predicting lifestyles and emergence of pathogens.</title>
        <authorList>
            <person name="Haridas S."/>
            <person name="Albert R."/>
            <person name="Binder M."/>
            <person name="Bloem J."/>
            <person name="Labutti K."/>
            <person name="Salamov A."/>
            <person name="Andreopoulos B."/>
            <person name="Baker S."/>
            <person name="Barry K."/>
            <person name="Bills G."/>
            <person name="Bluhm B."/>
            <person name="Cannon C."/>
            <person name="Castanera R."/>
            <person name="Culley D."/>
            <person name="Daum C."/>
            <person name="Ezra D."/>
            <person name="Gonzalez J."/>
            <person name="Henrissat B."/>
            <person name="Kuo A."/>
            <person name="Liang C."/>
            <person name="Lipzen A."/>
            <person name="Lutzoni F."/>
            <person name="Magnuson J."/>
            <person name="Mondo S."/>
            <person name="Nolan M."/>
            <person name="Ohm R."/>
            <person name="Pangilinan J."/>
            <person name="Park H.-J."/>
            <person name="Ramirez L."/>
            <person name="Alfaro M."/>
            <person name="Sun H."/>
            <person name="Tritt A."/>
            <person name="Yoshinaga Y."/>
            <person name="Zwiers L.-H."/>
            <person name="Turgeon B."/>
            <person name="Goodwin S."/>
            <person name="Spatafora J."/>
            <person name="Crous P."/>
            <person name="Grigoriev I."/>
        </authorList>
    </citation>
    <scope>NUCLEOTIDE SEQUENCE</scope>
    <source>
        <strain evidence="2">CBS 113389</strain>
    </source>
</reference>
<evidence type="ECO:0000313" key="3">
    <source>
        <dbReference type="Proteomes" id="UP000799767"/>
    </source>
</evidence>
<protein>
    <recommendedName>
        <fullName evidence="4">F-box domain-containing protein</fullName>
    </recommendedName>
</protein>